<evidence type="ECO:0000256" key="7">
    <source>
        <dbReference type="ARBA" id="ARBA00022692"/>
    </source>
</evidence>
<organism evidence="21 22">
    <name type="scientific">Myxacorys almedinensis A</name>
    <dbReference type="NCBI Taxonomy" id="2690445"/>
    <lineage>
        <taxon>Bacteria</taxon>
        <taxon>Bacillati</taxon>
        <taxon>Cyanobacteriota</taxon>
        <taxon>Cyanophyceae</taxon>
        <taxon>Leptolyngbyales</taxon>
        <taxon>Leptolyngbyaceae</taxon>
        <taxon>Myxacorys</taxon>
        <taxon>Myxacorys almedinensis</taxon>
    </lineage>
</organism>
<keyword evidence="8 18" id="KW-0479">Metal-binding</keyword>
<dbReference type="InterPro" id="IPR023615">
    <property type="entry name" value="Cyt_c_Oxase_su1_BS"/>
</dbReference>
<accession>A0A8J8CJF6</accession>
<dbReference type="GO" id="GO:0016491">
    <property type="term" value="F:oxidoreductase activity"/>
    <property type="evidence" value="ECO:0007669"/>
    <property type="project" value="UniProtKB-KW"/>
</dbReference>
<evidence type="ECO:0000256" key="14">
    <source>
        <dbReference type="ARBA" id="ARBA00023136"/>
    </source>
</evidence>
<keyword evidence="22" id="KW-1185">Reference proteome</keyword>
<feature type="transmembrane region" description="Helical" evidence="18">
    <location>
        <begin position="320"/>
        <end position="342"/>
    </location>
</feature>
<reference evidence="21" key="1">
    <citation type="submission" date="2019-12" db="EMBL/GenBank/DDBJ databases">
        <title>High-Quality draft genome sequences of three cyanobacteria isolated from the limestone walls of the Old Cathedral of Coimbra.</title>
        <authorList>
            <person name="Tiago I."/>
            <person name="Soares F."/>
            <person name="Portugal A."/>
        </authorList>
    </citation>
    <scope>NUCLEOTIDE SEQUENCE</scope>
    <source>
        <strain evidence="21">A</strain>
    </source>
</reference>
<feature type="transmembrane region" description="Helical" evidence="18">
    <location>
        <begin position="38"/>
        <end position="58"/>
    </location>
</feature>
<evidence type="ECO:0000256" key="10">
    <source>
        <dbReference type="ARBA" id="ARBA00022982"/>
    </source>
</evidence>
<keyword evidence="10 17" id="KW-0249">Electron transport</keyword>
<feature type="transmembrane region" description="Helical" evidence="18">
    <location>
        <begin position="394"/>
        <end position="414"/>
    </location>
</feature>
<evidence type="ECO:0000256" key="3">
    <source>
        <dbReference type="ARBA" id="ARBA00009578"/>
    </source>
</evidence>
<dbReference type="PROSITE" id="PS50855">
    <property type="entry name" value="COX1"/>
    <property type="match status" value="1"/>
</dbReference>
<feature type="transmembrane region" description="Helical" evidence="18">
    <location>
        <begin position="289"/>
        <end position="308"/>
    </location>
</feature>
<dbReference type="PRINTS" id="PR01165">
    <property type="entry name" value="CYCOXIDASEI"/>
</dbReference>
<keyword evidence="13 18" id="KW-0186">Copper</keyword>
<dbReference type="FunFam" id="1.20.210.10:FF:000004">
    <property type="entry name" value="Cytochrome c oxidase subunit 1"/>
    <property type="match status" value="1"/>
</dbReference>
<dbReference type="InterPro" id="IPR000883">
    <property type="entry name" value="Cyt_C_Oxase_1"/>
</dbReference>
<keyword evidence="7 17" id="KW-0812">Transmembrane</keyword>
<dbReference type="AlphaFoldDB" id="A0A8J8CJF6"/>
<evidence type="ECO:0000259" key="20">
    <source>
        <dbReference type="PROSITE" id="PS50855"/>
    </source>
</evidence>
<evidence type="ECO:0000256" key="8">
    <source>
        <dbReference type="ARBA" id="ARBA00022723"/>
    </source>
</evidence>
<feature type="transmembrane region" description="Helical" evidence="18">
    <location>
        <begin position="465"/>
        <end position="487"/>
    </location>
</feature>
<dbReference type="EMBL" id="WVIE01000022">
    <property type="protein sequence ID" value="NDJ18948.1"/>
    <property type="molecule type" value="Genomic_DNA"/>
</dbReference>
<dbReference type="UniPathway" id="UPA00705"/>
<keyword evidence="5 17" id="KW-0349">Heme</keyword>
<name>A0A8J8CJF6_9CYAN</name>
<evidence type="ECO:0000256" key="12">
    <source>
        <dbReference type="ARBA" id="ARBA00023004"/>
    </source>
</evidence>
<keyword evidence="21" id="KW-0560">Oxidoreductase</keyword>
<evidence type="ECO:0000256" key="1">
    <source>
        <dbReference type="ARBA" id="ARBA00004141"/>
    </source>
</evidence>
<dbReference type="GO" id="GO:0046872">
    <property type="term" value="F:metal ion binding"/>
    <property type="evidence" value="ECO:0007669"/>
    <property type="project" value="UniProtKB-KW"/>
</dbReference>
<keyword evidence="6 17" id="KW-0679">Respiratory chain</keyword>
<keyword evidence="14 18" id="KW-0472">Membrane</keyword>
<comment type="catalytic activity">
    <reaction evidence="16 18">
        <text>4 Fe(II)-[cytochrome c] + O2 + 8 H(+)(in) = 4 Fe(III)-[cytochrome c] + 2 H2O + 4 H(+)(out)</text>
        <dbReference type="Rhea" id="RHEA:11436"/>
        <dbReference type="Rhea" id="RHEA-COMP:10350"/>
        <dbReference type="Rhea" id="RHEA-COMP:14399"/>
        <dbReference type="ChEBI" id="CHEBI:15377"/>
        <dbReference type="ChEBI" id="CHEBI:15378"/>
        <dbReference type="ChEBI" id="CHEBI:15379"/>
        <dbReference type="ChEBI" id="CHEBI:29033"/>
        <dbReference type="ChEBI" id="CHEBI:29034"/>
        <dbReference type="EC" id="7.1.1.9"/>
    </reaction>
</comment>
<keyword evidence="9" id="KW-1278">Translocase</keyword>
<feature type="transmembrane region" description="Helical" evidence="18">
    <location>
        <begin position="426"/>
        <end position="445"/>
    </location>
</feature>
<evidence type="ECO:0000256" key="18">
    <source>
        <dbReference type="RuleBase" id="RU363061"/>
    </source>
</evidence>
<evidence type="ECO:0000313" key="21">
    <source>
        <dbReference type="EMBL" id="NDJ18948.1"/>
    </source>
</evidence>
<evidence type="ECO:0000256" key="4">
    <source>
        <dbReference type="ARBA" id="ARBA00022448"/>
    </source>
</evidence>
<dbReference type="InterPro" id="IPR023616">
    <property type="entry name" value="Cyt_c_oxase-like_su1_dom"/>
</dbReference>
<keyword evidence="12 18" id="KW-0408">Iron</keyword>
<protein>
    <recommendedName>
        <fullName evidence="18">Cytochrome c oxidase subunit 1</fullName>
        <ecNumber evidence="18">7.1.1.9</ecNumber>
    </recommendedName>
</protein>
<feature type="transmembrane region" description="Helical" evidence="18">
    <location>
        <begin position="121"/>
        <end position="142"/>
    </location>
</feature>
<dbReference type="GO" id="GO:0004129">
    <property type="term" value="F:cytochrome-c oxidase activity"/>
    <property type="evidence" value="ECO:0007669"/>
    <property type="project" value="UniProtKB-EC"/>
</dbReference>
<comment type="pathway">
    <text evidence="2 18">Energy metabolism; oxidative phosphorylation.</text>
</comment>
<sequence length="587" mass="64539">MTQAAQIQEKGNQLAHGNKPGNWKEYFTFSTDHKVIGIQYLVTTFVFYLIGGVLATLVRTELATPESDFVSREVYNGLFTVHATVMIFLWIVPAATGGFGNYLIPLMIGARDMAFPRLNALAFWIIPPTGLMLMSSFLVGAPGAGWTSYPPLSLVSGKAGEMIWILSILLLGTSSILAAVNFIVTIFRMRVPGMGLNQMPLFCWAMLATSFLALIATPVLAGAMILLSFDLLIGTAFFNPTGGGDPVVYQHLFWFYSHPAVYIMILPIFGMISEIVSVHARKPIFGYKAIAYSSIAICGLGLIVWAHHMFTSGTPPWLRMFFMITTMVISVPTGIKIFSWLATLWGGKLDMSSALLFGMGFICLFVIGGISGVMTASVPFDIHVHDTYFIVAHLHYVLFGGSVFGLYGGFYHWFPKITGRMMNETWGKVHFWLTFIGFNLAFMPMHKLGMEGMNRRIAEYDPKFATLNLVCTIGAYLLAVSTLPFIVNATWSWVRGKPAGDNPWRALTLEWMTTSPPPVENFEVDPVLVTGPYDYGMGSRAKDVDVPFSEADDPALSAGPSSTLRAKPDPVVAANPSDRGTESHNRD</sequence>
<dbReference type="EC" id="7.1.1.9" evidence="18"/>
<dbReference type="GO" id="GO:0006119">
    <property type="term" value="P:oxidative phosphorylation"/>
    <property type="evidence" value="ECO:0007669"/>
    <property type="project" value="UniProtKB-UniPathway"/>
</dbReference>
<evidence type="ECO:0000256" key="9">
    <source>
        <dbReference type="ARBA" id="ARBA00022967"/>
    </source>
</evidence>
<dbReference type="GO" id="GO:0022904">
    <property type="term" value="P:respiratory electron transport chain"/>
    <property type="evidence" value="ECO:0007669"/>
    <property type="project" value="TreeGrafter"/>
</dbReference>
<evidence type="ECO:0000256" key="6">
    <source>
        <dbReference type="ARBA" id="ARBA00022660"/>
    </source>
</evidence>
<evidence type="ECO:0000256" key="2">
    <source>
        <dbReference type="ARBA" id="ARBA00004673"/>
    </source>
</evidence>
<dbReference type="InterPro" id="IPR036927">
    <property type="entry name" value="Cyt_c_oxase-like_su1_sf"/>
</dbReference>
<evidence type="ECO:0000256" key="13">
    <source>
        <dbReference type="ARBA" id="ARBA00023008"/>
    </source>
</evidence>
<feature type="transmembrane region" description="Helical" evidence="18">
    <location>
        <begin position="78"/>
        <end position="100"/>
    </location>
</feature>
<evidence type="ECO:0000256" key="15">
    <source>
        <dbReference type="ARBA" id="ARBA00025218"/>
    </source>
</evidence>
<proteinExistence type="inferred from homology"/>
<dbReference type="GO" id="GO:0015990">
    <property type="term" value="P:electron transport coupled proton transport"/>
    <property type="evidence" value="ECO:0007669"/>
    <property type="project" value="InterPro"/>
</dbReference>
<dbReference type="PROSITE" id="PS00077">
    <property type="entry name" value="COX1_CUB"/>
    <property type="match status" value="1"/>
</dbReference>
<dbReference type="PANTHER" id="PTHR10422">
    <property type="entry name" value="CYTOCHROME C OXIDASE SUBUNIT 1"/>
    <property type="match status" value="1"/>
</dbReference>
<dbReference type="RefSeq" id="WP_162424477.1">
    <property type="nucleotide sequence ID" value="NZ_WVIE01000022.1"/>
</dbReference>
<comment type="caution">
    <text evidence="21">The sequence shown here is derived from an EMBL/GenBank/DDBJ whole genome shotgun (WGS) entry which is preliminary data.</text>
</comment>
<feature type="transmembrane region" description="Helical" evidence="18">
    <location>
        <begin position="253"/>
        <end position="277"/>
    </location>
</feature>
<evidence type="ECO:0000313" key="22">
    <source>
        <dbReference type="Proteomes" id="UP000646053"/>
    </source>
</evidence>
<keyword evidence="11 18" id="KW-1133">Transmembrane helix</keyword>
<keyword evidence="4 17" id="KW-0813">Transport</keyword>
<feature type="domain" description="Cytochrome oxidase subunit I profile" evidence="20">
    <location>
        <begin position="23"/>
        <end position="529"/>
    </location>
</feature>
<comment type="similarity">
    <text evidence="3 17">Belongs to the heme-copper respiratory oxidase family.</text>
</comment>
<comment type="function">
    <text evidence="15 18">Cytochrome c oxidase is the component of the respiratory chain that catalyzes the reduction of oxygen to water. Subunits 1-3 form the functional core of the enzyme complex. CO I is the catalytic subunit of the enzyme. Electrons originating in cytochrome c are transferred via the copper A center of subunit 2 and heme A of subunit 1 to the bimetallic center formed by heme A3 and copper B.</text>
</comment>
<comment type="subcellular location">
    <subcellularLocation>
        <location evidence="18">Cell membrane</location>
        <topology evidence="18">Multi-pass membrane protein</topology>
    </subcellularLocation>
    <subcellularLocation>
        <location evidence="1">Membrane</location>
        <topology evidence="1">Multi-pass membrane protein</topology>
    </subcellularLocation>
</comment>
<evidence type="ECO:0000256" key="5">
    <source>
        <dbReference type="ARBA" id="ARBA00022617"/>
    </source>
</evidence>
<feature type="region of interest" description="Disordered" evidence="19">
    <location>
        <begin position="544"/>
        <end position="587"/>
    </location>
</feature>
<dbReference type="PANTHER" id="PTHR10422:SF18">
    <property type="entry name" value="CYTOCHROME C OXIDASE SUBUNIT 1"/>
    <property type="match status" value="1"/>
</dbReference>
<feature type="transmembrane region" description="Helical" evidence="18">
    <location>
        <begin position="162"/>
        <end position="189"/>
    </location>
</feature>
<evidence type="ECO:0000256" key="11">
    <source>
        <dbReference type="ARBA" id="ARBA00022989"/>
    </source>
</evidence>
<dbReference type="InterPro" id="IPR014241">
    <property type="entry name" value="Cyt_c_oxidase_su1_bac"/>
</dbReference>
<dbReference type="Gene3D" id="1.20.210.10">
    <property type="entry name" value="Cytochrome c oxidase-like, subunit I domain"/>
    <property type="match status" value="1"/>
</dbReference>
<evidence type="ECO:0000256" key="17">
    <source>
        <dbReference type="RuleBase" id="RU000370"/>
    </source>
</evidence>
<gene>
    <name evidence="21" type="primary">ctaD</name>
    <name evidence="21" type="ORF">GS601_16920</name>
</gene>
<evidence type="ECO:0000256" key="16">
    <source>
        <dbReference type="ARBA" id="ARBA00047816"/>
    </source>
</evidence>
<dbReference type="GO" id="GO:0020037">
    <property type="term" value="F:heme binding"/>
    <property type="evidence" value="ECO:0007669"/>
    <property type="project" value="InterPro"/>
</dbReference>
<feature type="transmembrane region" description="Helical" evidence="18">
    <location>
        <begin position="201"/>
        <end position="233"/>
    </location>
</feature>
<keyword evidence="18" id="KW-1003">Cell membrane</keyword>
<dbReference type="SUPFAM" id="SSF81442">
    <property type="entry name" value="Cytochrome c oxidase subunit I-like"/>
    <property type="match status" value="1"/>
</dbReference>
<dbReference type="Pfam" id="PF00115">
    <property type="entry name" value="COX1"/>
    <property type="match status" value="1"/>
</dbReference>
<dbReference type="Proteomes" id="UP000646053">
    <property type="component" value="Unassembled WGS sequence"/>
</dbReference>
<dbReference type="NCBIfam" id="TIGR02891">
    <property type="entry name" value="CtaD_CoxA"/>
    <property type="match status" value="1"/>
</dbReference>
<evidence type="ECO:0000256" key="19">
    <source>
        <dbReference type="SAM" id="MobiDB-lite"/>
    </source>
</evidence>
<feature type="transmembrane region" description="Helical" evidence="18">
    <location>
        <begin position="354"/>
        <end position="374"/>
    </location>
</feature>
<dbReference type="GO" id="GO:0005886">
    <property type="term" value="C:plasma membrane"/>
    <property type="evidence" value="ECO:0007669"/>
    <property type="project" value="UniProtKB-SubCell"/>
</dbReference>